<dbReference type="PANTHER" id="PTHR22916">
    <property type="entry name" value="GLYCOSYLTRANSFERASE"/>
    <property type="match status" value="1"/>
</dbReference>
<name>A0A1G1VB36_9BACT</name>
<accession>A0A1G1VB36</accession>
<dbReference type="Pfam" id="PF00535">
    <property type="entry name" value="Glycos_transf_2"/>
    <property type="match status" value="1"/>
</dbReference>
<evidence type="ECO:0000259" key="1">
    <source>
        <dbReference type="Pfam" id="PF00535"/>
    </source>
</evidence>
<evidence type="ECO:0000313" key="2">
    <source>
        <dbReference type="EMBL" id="OGY12668.1"/>
    </source>
</evidence>
<evidence type="ECO:0000313" key="3">
    <source>
        <dbReference type="Proteomes" id="UP000177685"/>
    </source>
</evidence>
<dbReference type="PANTHER" id="PTHR22916:SF64">
    <property type="entry name" value="TRANSFERASE, PUTATIVE-RELATED"/>
    <property type="match status" value="1"/>
</dbReference>
<organism evidence="2 3">
    <name type="scientific">Candidatus Blackburnbacteria bacterium RIFCSPLOWO2_01_FULL_41_27</name>
    <dbReference type="NCBI Taxonomy" id="1797520"/>
    <lineage>
        <taxon>Bacteria</taxon>
        <taxon>Candidatus Blackburniibacteriota</taxon>
    </lineage>
</organism>
<reference evidence="2 3" key="1">
    <citation type="journal article" date="2016" name="Nat. Commun.">
        <title>Thousands of microbial genomes shed light on interconnected biogeochemical processes in an aquifer system.</title>
        <authorList>
            <person name="Anantharaman K."/>
            <person name="Brown C.T."/>
            <person name="Hug L.A."/>
            <person name="Sharon I."/>
            <person name="Castelle C.J."/>
            <person name="Probst A.J."/>
            <person name="Thomas B.C."/>
            <person name="Singh A."/>
            <person name="Wilkins M.J."/>
            <person name="Karaoz U."/>
            <person name="Brodie E.L."/>
            <person name="Williams K.H."/>
            <person name="Hubbard S.S."/>
            <person name="Banfield J.F."/>
        </authorList>
    </citation>
    <scope>NUCLEOTIDE SEQUENCE [LARGE SCALE GENOMIC DNA]</scope>
</reference>
<dbReference type="InterPro" id="IPR001173">
    <property type="entry name" value="Glyco_trans_2-like"/>
</dbReference>
<comment type="caution">
    <text evidence="2">The sequence shown here is derived from an EMBL/GenBank/DDBJ whole genome shotgun (WGS) entry which is preliminary data.</text>
</comment>
<feature type="domain" description="Glycosyltransferase 2-like" evidence="1">
    <location>
        <begin position="5"/>
        <end position="112"/>
    </location>
</feature>
<gene>
    <name evidence="2" type="ORF">A3A58_00195</name>
</gene>
<dbReference type="InterPro" id="IPR029044">
    <property type="entry name" value="Nucleotide-diphossugar_trans"/>
</dbReference>
<dbReference type="CDD" id="cd00761">
    <property type="entry name" value="Glyco_tranf_GTA_type"/>
    <property type="match status" value="1"/>
</dbReference>
<dbReference type="Gene3D" id="3.90.550.10">
    <property type="entry name" value="Spore Coat Polysaccharide Biosynthesis Protein SpsA, Chain A"/>
    <property type="match status" value="1"/>
</dbReference>
<protein>
    <recommendedName>
        <fullName evidence="1">Glycosyltransferase 2-like domain-containing protein</fullName>
    </recommendedName>
</protein>
<sequence length="282" mass="31754">MTRVTVIIPTFNEEKVISECLASLAKQTRKELEVIVVDDGSIDNSKIKIQNAKLQFKNQNFQLLIQKHKGPGEARNFGAEHAKGEILVFVDADMTFEPDFVEKLVEPIVQGKINGTFSKEEFVANPKNLWSVCWGLNERWEEGRRHPKNYPDKQKVFRAILKSEFLKVKGFTPIGYTDDWTLSDKLGYEAVSASGAKFYHKNPETLQEVIKQAMWIGKRKYKLGKLGTVVALVRSSLPVSFVAGLVKSILFFNPSFIIFKLAYDFGVFSGALRSLLGGSSAR</sequence>
<dbReference type="Proteomes" id="UP000177685">
    <property type="component" value="Unassembled WGS sequence"/>
</dbReference>
<proteinExistence type="predicted"/>
<dbReference type="EMBL" id="MHCD01000049">
    <property type="protein sequence ID" value="OGY12668.1"/>
    <property type="molecule type" value="Genomic_DNA"/>
</dbReference>
<dbReference type="AlphaFoldDB" id="A0A1G1VB36"/>
<dbReference type="SUPFAM" id="SSF53448">
    <property type="entry name" value="Nucleotide-diphospho-sugar transferases"/>
    <property type="match status" value="1"/>
</dbReference>